<evidence type="ECO:0000313" key="2">
    <source>
        <dbReference type="Proteomes" id="UP000566819"/>
    </source>
</evidence>
<organism evidence="1 2">
    <name type="scientific">Cudoniella acicularis</name>
    <dbReference type="NCBI Taxonomy" id="354080"/>
    <lineage>
        <taxon>Eukaryota</taxon>
        <taxon>Fungi</taxon>
        <taxon>Dikarya</taxon>
        <taxon>Ascomycota</taxon>
        <taxon>Pezizomycotina</taxon>
        <taxon>Leotiomycetes</taxon>
        <taxon>Helotiales</taxon>
        <taxon>Tricladiaceae</taxon>
        <taxon>Cudoniella</taxon>
    </lineage>
</organism>
<dbReference type="EMBL" id="JAAMPI010000945">
    <property type="protein sequence ID" value="KAF4627576.1"/>
    <property type="molecule type" value="Genomic_DNA"/>
</dbReference>
<dbReference type="Proteomes" id="UP000566819">
    <property type="component" value="Unassembled WGS sequence"/>
</dbReference>
<dbReference type="AlphaFoldDB" id="A0A8H4RF98"/>
<keyword evidence="2" id="KW-1185">Reference proteome</keyword>
<evidence type="ECO:0000313" key="1">
    <source>
        <dbReference type="EMBL" id="KAF4627576.1"/>
    </source>
</evidence>
<reference evidence="1 2" key="1">
    <citation type="submission" date="2020-03" db="EMBL/GenBank/DDBJ databases">
        <title>Draft Genome Sequence of Cudoniella acicularis.</title>
        <authorList>
            <person name="Buettner E."/>
            <person name="Kellner H."/>
        </authorList>
    </citation>
    <scope>NUCLEOTIDE SEQUENCE [LARGE SCALE GENOMIC DNA]</scope>
    <source>
        <strain evidence="1 2">DSM 108380</strain>
    </source>
</reference>
<gene>
    <name evidence="1" type="ORF">G7Y89_g10572</name>
</gene>
<name>A0A8H4RF98_9HELO</name>
<comment type="caution">
    <text evidence="1">The sequence shown here is derived from an EMBL/GenBank/DDBJ whole genome shotgun (WGS) entry which is preliminary data.</text>
</comment>
<proteinExistence type="predicted"/>
<accession>A0A8H4RF98</accession>
<protein>
    <submittedName>
        <fullName evidence="1">Uncharacterized protein</fullName>
    </submittedName>
</protein>
<sequence length="258" mass="29281">MVFTNRLLHQKNVGLQTQADVPDFPAVFNLNPKYNPLDWPIKINILTTSAGPQAQFSNAGTFCQEFPDEKDNTVDIWWEPKYNDVFCWQNGTYENAAGTIFVRTTGTTNGPCYINTKHILEVDNMPKDYTKLLPYCGPYRPYGIFLLRDGWVDYQTNASPSRGTLPRVNDYASIPCYNKPSLNATRGFVEWESPHFYCWVNGQSVGNNTRWYLNAHLLDGESRKCYLPLDMVEPRAALKVMDGAGGECPKEDWPPASS</sequence>